<feature type="compositionally biased region" description="Low complexity" evidence="5">
    <location>
        <begin position="199"/>
        <end position="211"/>
    </location>
</feature>
<evidence type="ECO:0000256" key="3">
    <source>
        <dbReference type="ARBA" id="ARBA00023242"/>
    </source>
</evidence>
<feature type="compositionally biased region" description="Basic and acidic residues" evidence="5">
    <location>
        <begin position="450"/>
        <end position="462"/>
    </location>
</feature>
<feature type="compositionally biased region" description="Acidic residues" evidence="5">
    <location>
        <begin position="217"/>
        <end position="232"/>
    </location>
</feature>
<feature type="compositionally biased region" description="Low complexity" evidence="5">
    <location>
        <begin position="1643"/>
        <end position="1655"/>
    </location>
</feature>
<comment type="caution">
    <text evidence="6">The sequence shown here is derived from an EMBL/GenBank/DDBJ whole genome shotgun (WGS) entry which is preliminary data.</text>
</comment>
<dbReference type="EMBL" id="CAJNOT010001247">
    <property type="protein sequence ID" value="CAF1170651.1"/>
    <property type="molecule type" value="Genomic_DNA"/>
</dbReference>
<name>A0A814UD87_9BILA</name>
<organism evidence="6 8">
    <name type="scientific">Rotaria sordida</name>
    <dbReference type="NCBI Taxonomy" id="392033"/>
    <lineage>
        <taxon>Eukaryota</taxon>
        <taxon>Metazoa</taxon>
        <taxon>Spiralia</taxon>
        <taxon>Gnathifera</taxon>
        <taxon>Rotifera</taxon>
        <taxon>Eurotatoria</taxon>
        <taxon>Bdelloidea</taxon>
        <taxon>Philodinida</taxon>
        <taxon>Philodinidae</taxon>
        <taxon>Rotaria</taxon>
    </lineage>
</organism>
<dbReference type="Proteomes" id="UP000663836">
    <property type="component" value="Unassembled WGS sequence"/>
</dbReference>
<keyword evidence="3" id="KW-0539">Nucleus</keyword>
<feature type="compositionally biased region" description="Polar residues" evidence="5">
    <location>
        <begin position="400"/>
        <end position="422"/>
    </location>
</feature>
<feature type="compositionally biased region" description="Polar residues" evidence="5">
    <location>
        <begin position="154"/>
        <end position="165"/>
    </location>
</feature>
<comment type="subcellular location">
    <subcellularLocation>
        <location evidence="1">Nucleus</location>
    </subcellularLocation>
</comment>
<dbReference type="GO" id="GO:0044666">
    <property type="term" value="C:MLL3/4 complex"/>
    <property type="evidence" value="ECO:0007669"/>
    <property type="project" value="TreeGrafter"/>
</dbReference>
<keyword evidence="2" id="KW-0227">DNA damage</keyword>
<evidence type="ECO:0000313" key="8">
    <source>
        <dbReference type="Proteomes" id="UP000663864"/>
    </source>
</evidence>
<evidence type="ECO:0000313" key="7">
    <source>
        <dbReference type="EMBL" id="CAF3695933.1"/>
    </source>
</evidence>
<feature type="region of interest" description="Disordered" evidence="5">
    <location>
        <begin position="1615"/>
        <end position="1668"/>
    </location>
</feature>
<dbReference type="EMBL" id="CAJOBD010000611">
    <property type="protein sequence ID" value="CAF3695933.1"/>
    <property type="molecule type" value="Genomic_DNA"/>
</dbReference>
<proteinExistence type="predicted"/>
<feature type="region of interest" description="Disordered" evidence="5">
    <location>
        <begin position="724"/>
        <end position="747"/>
    </location>
</feature>
<evidence type="ECO:0000256" key="1">
    <source>
        <dbReference type="ARBA" id="ARBA00004123"/>
    </source>
</evidence>
<feature type="compositionally biased region" description="Basic and acidic residues" evidence="5">
    <location>
        <begin position="1629"/>
        <end position="1640"/>
    </location>
</feature>
<feature type="region of interest" description="Disordered" evidence="5">
    <location>
        <begin position="348"/>
        <end position="422"/>
    </location>
</feature>
<feature type="coiled-coil region" evidence="4">
    <location>
        <begin position="1378"/>
        <end position="1408"/>
    </location>
</feature>
<feature type="compositionally biased region" description="Low complexity" evidence="5">
    <location>
        <begin position="463"/>
        <end position="473"/>
    </location>
</feature>
<dbReference type="PANTHER" id="PTHR23196">
    <property type="entry name" value="PAX TRANSCRIPTION ACTIVATION DOMAIN INTERACTING PROTEIN"/>
    <property type="match status" value="1"/>
</dbReference>
<keyword evidence="4" id="KW-0175">Coiled coil</keyword>
<evidence type="ECO:0000256" key="4">
    <source>
        <dbReference type="SAM" id="Coils"/>
    </source>
</evidence>
<accession>A0A814UD87</accession>
<dbReference type="Proteomes" id="UP000663864">
    <property type="component" value="Unassembled WGS sequence"/>
</dbReference>
<sequence>MDNEREEDDEIDLTVIQRTSSMDSLEQNESNNQNLRFVSGCHKWINTNNNNNNIRVEKSYIINNDNENLIDEKKFSIINNKNKIENKDDENICNSNQMDLALNHFDIQLQVNNGQLEQATRYGVFSSLLSKDLNLVKIDQYSQTIEPEMDVDTRNGNNNHYSKQYNGNSNNNTTNNNNGSYQRNYQTNGSSGNGGNGNGSNRNNNNNNNPRRPNDDGSGDNEDDDDENETDESLARRLGFRPIDNDVLRVIGRIRRLTNKKSFDKQDFENIQYLIDELISLQRLENSSEEHLKKIIHYLKLYRILRTKSHALQFIQERLPQRTVRSNNENNSNVFNIWRERERRARIDSKDSLEDEGQNTNGQQSQDRIDLNYSTSSIIHSNNSTNKSKVKQMAKHIDTRSASSRTGDYIRSSSPSLINPNQASDRLYNEVFLEDRSRTRRHVSPISSSEQRRVRQMVDRLESSSTPTPTPTTNTQGTKKNSINKSFHEEYSNTSTNFPSSPNIQRVTRRENQEYGLTNGSFGLRHRSPYEENYVQDNSSNMRRFESDQNKLISSGRRTVGGTYNDDYMPSLNPNAETSVSMVRDIRTRFYEDDSTPSRTHHHHDNIPVKVDVETLYILEQKAVPSNPNIYTSDYGFNRSSTLDRHDFAAQTTIPTTTTTTIKPSYRPIGTQVNTTVEHNTVGAQTTDSLHRPIRERQCIQIESNENDEANEIIRKKTTTTTTKYEVKRRHSSHDTSEDEDEPGTTTIVYTDDKENFQTITTDNQIKDIPEQRTSYVQVSSHERTDQISDTNRNVIRRHIEQSDYNENEHHSLEVYEIHNRGACKCLVVSYEEKTQYGSETRFEKQLQRIERTYTDEELKSAELHVIVTSSDENYQLVRREYALNTYDDDDKTYDKTRYPSITIHYYTKDGIRMRTEQNRNLENLPLFIRCEIEYELNHYGSAQLIILSVTSAERRQMNITVKRETVDETISRINGRLPANSSELENEIARQLAEPIPLLHLVDYSSRDDYSQTNSTDIRRVSRIDVTTSLRLVQRYRTVIHRLCQSYRSHLRLTTQAEQQRYLILVARDDYYLLDLASQISNVSTFTYDIQQPQPQPQPEVFQHVPQQPFDYAKYRRDIEQQQRVLEQHYQKMQNIQPQPERTSEAEFYLGSGRRALIEREIHSMRESIRPHEHAPPRYKHEPARRSLSISYTGGQRYVRARIIHVKDFFEANQQEQPPQPAKEQELFVRVDDYINESAANALRRAYSTDYLQEDGPRSRIQYMRIPGETIKIEEKTTYEYQGVMYADLPYSLKYWNILHLLDCEARQGRPLGSTLPHVIVNDPYRTVIPPLTQQEICQTAQQVLLSQPYPRSHTDKTLRWFLSRDKRTEIETAKYLRALNHYRRQQQQQQQRLQQQQYEQQLLQQQQYEQQSLQQQQYAQQQQYEQQLLKQQQYEQQLLQQQQYHQQLQQQQYQQQYEQQLLQQQCVQQQQQQYQQQLQQQQYQQQLKQQQCLEQQLQQQKYQQQLQQQQCLEQCIQQCLQQCRQPQYEQQILLEQPQYQQPILIEQPQYQQPIIIEQPQYQPQPYQQQSAVTVRRPGKIGVVNKYYVTEKLVHYKKMPDRLVPVLVNDRAQSTDNIHHRSPSTTRTIEESFHSENRTHRSQNQLQRSQSQPRIHYQPTSSTFTPNVRTQLSSAYSPLSRHQSVHELHATSALSRAPSPSLSLHNLHSNHQSQHHRRPVAFNNRYQVRNPTQQRQVQQQQHQDGLLTEIIDSGTGERILTVSQEQLPTEVRGLLNKYNLQ</sequence>
<dbReference type="GO" id="GO:0006974">
    <property type="term" value="P:DNA damage response"/>
    <property type="evidence" value="ECO:0007669"/>
    <property type="project" value="UniProtKB-KW"/>
</dbReference>
<dbReference type="InterPro" id="IPR051579">
    <property type="entry name" value="DDR_Transcriptional_Reg"/>
</dbReference>
<protein>
    <submittedName>
        <fullName evidence="6">Uncharacterized protein</fullName>
    </submittedName>
</protein>
<evidence type="ECO:0000256" key="5">
    <source>
        <dbReference type="SAM" id="MobiDB-lite"/>
    </source>
</evidence>
<feature type="compositionally biased region" description="Polar residues" evidence="5">
    <location>
        <begin position="474"/>
        <end position="483"/>
    </location>
</feature>
<reference evidence="6" key="1">
    <citation type="submission" date="2021-02" db="EMBL/GenBank/DDBJ databases">
        <authorList>
            <person name="Nowell W R."/>
        </authorList>
    </citation>
    <scope>NUCLEOTIDE SEQUENCE</scope>
</reference>
<gene>
    <name evidence="7" type="ORF">JBS370_LOCUS9176</name>
    <name evidence="6" type="ORF">ZHD862_LOCUS21192</name>
</gene>
<evidence type="ECO:0000313" key="6">
    <source>
        <dbReference type="EMBL" id="CAF1170651.1"/>
    </source>
</evidence>
<feature type="compositionally biased region" description="Polar residues" evidence="5">
    <location>
        <begin position="1659"/>
        <end position="1668"/>
    </location>
</feature>
<evidence type="ECO:0000256" key="2">
    <source>
        <dbReference type="ARBA" id="ARBA00022763"/>
    </source>
</evidence>
<feature type="compositionally biased region" description="Low complexity" evidence="5">
    <location>
        <begin position="166"/>
        <end position="180"/>
    </location>
</feature>
<feature type="region of interest" description="Disordered" evidence="5">
    <location>
        <begin position="147"/>
        <end position="237"/>
    </location>
</feature>
<feature type="region of interest" description="Disordered" evidence="5">
    <location>
        <begin position="437"/>
        <end position="483"/>
    </location>
</feature>
<dbReference type="PANTHER" id="PTHR23196:SF1">
    <property type="entry name" value="PAX-INTERACTING PROTEIN 1"/>
    <property type="match status" value="1"/>
</dbReference>
<feature type="compositionally biased region" description="Low complexity" evidence="5">
    <location>
        <begin position="374"/>
        <end position="387"/>
    </location>
</feature>